<evidence type="ECO:0000313" key="1">
    <source>
        <dbReference type="EMBL" id="MBA4639679.1"/>
    </source>
</evidence>
<proteinExistence type="predicted"/>
<dbReference type="EMBL" id="GISG01114623">
    <property type="protein sequence ID" value="MBA4639679.1"/>
    <property type="molecule type" value="Transcribed_RNA"/>
</dbReference>
<accession>A0A7C8ZCH0</accession>
<reference evidence="1" key="2">
    <citation type="submission" date="2020-07" db="EMBL/GenBank/DDBJ databases">
        <authorList>
            <person name="Vera ALvarez R."/>
            <person name="Arias-Moreno D.M."/>
            <person name="Jimenez-Jacinto V."/>
            <person name="Jimenez-Bremont J.F."/>
            <person name="Swaminathan K."/>
            <person name="Moose S.P."/>
            <person name="Guerrero-Gonzalez M.L."/>
            <person name="Marino-Ramirez L."/>
            <person name="Landsman D."/>
            <person name="Rodriguez-Kessler M."/>
            <person name="Delgado-Sanchez P."/>
        </authorList>
    </citation>
    <scope>NUCLEOTIDE SEQUENCE</scope>
    <source>
        <tissue evidence="1">Cladode</tissue>
    </source>
</reference>
<protein>
    <submittedName>
        <fullName evidence="1">Uncharacterized protein</fullName>
    </submittedName>
</protein>
<reference evidence="1" key="1">
    <citation type="journal article" date="2013" name="J. Plant Res.">
        <title>Effect of fungi and light on seed germination of three Opuntia species from semiarid lands of central Mexico.</title>
        <authorList>
            <person name="Delgado-Sanchez P."/>
            <person name="Jimenez-Bremont J.F."/>
            <person name="Guerrero-Gonzalez Mde L."/>
            <person name="Flores J."/>
        </authorList>
    </citation>
    <scope>NUCLEOTIDE SEQUENCE</scope>
    <source>
        <tissue evidence="1">Cladode</tissue>
    </source>
</reference>
<organism evidence="1">
    <name type="scientific">Opuntia streptacantha</name>
    <name type="common">Prickly pear cactus</name>
    <name type="synonym">Opuntia cardona</name>
    <dbReference type="NCBI Taxonomy" id="393608"/>
    <lineage>
        <taxon>Eukaryota</taxon>
        <taxon>Viridiplantae</taxon>
        <taxon>Streptophyta</taxon>
        <taxon>Embryophyta</taxon>
        <taxon>Tracheophyta</taxon>
        <taxon>Spermatophyta</taxon>
        <taxon>Magnoliopsida</taxon>
        <taxon>eudicotyledons</taxon>
        <taxon>Gunneridae</taxon>
        <taxon>Pentapetalae</taxon>
        <taxon>Caryophyllales</taxon>
        <taxon>Cactineae</taxon>
        <taxon>Cactaceae</taxon>
        <taxon>Opuntioideae</taxon>
        <taxon>Opuntia</taxon>
    </lineage>
</organism>
<sequence length="136" mass="15149">MPQASNLQGWISDAEAGIKETMLARGDFTARGLRGLVGQWAVTNIENCPHLEIPRTVQGGERPELVEQFAHNWKSFIESIRLTGRVGSGGSFFFCLGFIVLERPRERGTEGQRTRFSLSLTRGSLSLNTCMSFMKL</sequence>
<dbReference type="EMBL" id="GISG01114622">
    <property type="protein sequence ID" value="MBA4639678.1"/>
    <property type="molecule type" value="Transcribed_RNA"/>
</dbReference>
<dbReference type="AlphaFoldDB" id="A0A7C8ZCH0"/>
<name>A0A7C8ZCH0_OPUST</name>